<sequence>MADKDPPSPPYLADDELPHNRRPRTTPNLPPAGSSTNNLIRQQVKELKDSLTLPFLTSPANIIRAKQKHPEKTKNPQSLARPPTPMVSHPQQFTPSSYNSYTAQPIFNNPLLHQPTPSVIPTPTEPPATTAPQVHTHVTAPPPHFFPHPVYTRHPLMPEFSQALHAHHPHYPYMPYPYPLPHFSNPAPPPQPPHPPSLSDHHSASDGYHRPSQYDYAQDAYRLKRIEEEDRRNATNAMGNVVKMIQPEHRLLANGKNYRRWVRWVRELASQFIYDEDFFTKACDNIHHEKIGRTIILKSVDPSLEDSLSLISSCFDMFDHLKIRFWAICRAAQINTFTRLLSVQPDSFSSTSAYSAEMKDIVADLKALNGELTEDHILGFLLQINLTETDIKKELAQRVENIMYNDPLHKTPTFDSLVTLLSVVRQQLSFSQIPSQATPSNVPVPPHMSFHAAVADQNQPSEEETPDDQSEVSANTVRHNNCHICRQPGHYANKCPSQKKPPVLRQNQPYPRAPYFSQPNQYHSYCPIFVAPNFSPYGHIPQIPQFQFPPNPNSQCLISSHQQPPQSNPIPQPPQNTLKKHDSYVPTYPRQRPPSMTARNVDVGNIEDELAELQMNPSTIFSFPVNKPDFDWHASDLTKDEIELLFWHRLFGHCGLRRIRKMIKLKLGIGLPDKIPTGAIKCPVCMIAKGTRTNTLLPTYRPVAPLDIIAADLMGPFEIPTFGGGKYVLAIRDIATSYSEVKILRTKGEACKLLINQILCFETATGKKVKILRSDNGGEFESKILADFLKEKGIKAERSLPYHHYQNEKRRRLDDRATAAHVVGYVDESKGWMLWVPSTNTIINSAWVQFPDDPLKLTTGKPVPNPRLDPSLSTDGAIDPRLNTQIKALRFVMAAEPELGDFQDEKTIQQQESLQDKIDTLSKTPSLAPPKKFKDILKHPDKAAWLSAIQEELQNLFRHQI</sequence>
<reference evidence="2" key="1">
    <citation type="journal article" date="2018" name="BMC Genomics">
        <title>Genomic insights into host adaptation between the wheat stripe rust pathogen (Puccinia striiformis f. sp. tritici) and the barley stripe rust pathogen (Puccinia striiformis f. sp. hordei).</title>
        <authorList>
            <person name="Xia C."/>
            <person name="Wang M."/>
            <person name="Yin C."/>
            <person name="Cornejo O.E."/>
            <person name="Hulbert S.H."/>
            <person name="Chen X."/>
        </authorList>
    </citation>
    <scope>NUCLEOTIDE SEQUENCE [LARGE SCALE GENOMIC DNA]</scope>
    <source>
        <strain evidence="2">93-210</strain>
    </source>
</reference>
<proteinExistence type="predicted"/>
<keyword evidence="2" id="KW-1185">Reference proteome</keyword>
<organism evidence="1 2">
    <name type="scientific">Puccinia striiformis f. sp. tritici</name>
    <dbReference type="NCBI Taxonomy" id="168172"/>
    <lineage>
        <taxon>Eukaryota</taxon>
        <taxon>Fungi</taxon>
        <taxon>Dikarya</taxon>
        <taxon>Basidiomycota</taxon>
        <taxon>Pucciniomycotina</taxon>
        <taxon>Pucciniomycetes</taxon>
        <taxon>Pucciniales</taxon>
        <taxon>Pucciniaceae</taxon>
        <taxon>Puccinia</taxon>
    </lineage>
</organism>
<accession>A0ACC0DQL8</accession>
<gene>
    <name evidence="1" type="ORF">MJO28_015696</name>
</gene>
<reference evidence="1 2" key="3">
    <citation type="journal article" date="2022" name="Microbiol. Spectr.">
        <title>Folding features and dynamics of 3D genome architecture in plant fungal pathogens.</title>
        <authorList>
            <person name="Xia C."/>
        </authorList>
    </citation>
    <scope>NUCLEOTIDE SEQUENCE [LARGE SCALE GENOMIC DNA]</scope>
    <source>
        <strain evidence="1 2">93-210</strain>
    </source>
</reference>
<name>A0ACC0DQL8_9BASI</name>
<protein>
    <submittedName>
        <fullName evidence="1">Uncharacterized protein</fullName>
    </submittedName>
</protein>
<evidence type="ECO:0000313" key="2">
    <source>
        <dbReference type="Proteomes" id="UP001060170"/>
    </source>
</evidence>
<dbReference type="Proteomes" id="UP001060170">
    <property type="component" value="Chromosome 17"/>
</dbReference>
<reference evidence="2" key="2">
    <citation type="journal article" date="2018" name="Mol. Plant Microbe Interact.">
        <title>Genome sequence resources for the wheat stripe rust pathogen (Puccinia striiformis f. sp. tritici) and the barley stripe rust pathogen (Puccinia striiformis f. sp. hordei).</title>
        <authorList>
            <person name="Xia C."/>
            <person name="Wang M."/>
            <person name="Yin C."/>
            <person name="Cornejo O.E."/>
            <person name="Hulbert S.H."/>
            <person name="Chen X."/>
        </authorList>
    </citation>
    <scope>NUCLEOTIDE SEQUENCE [LARGE SCALE GENOMIC DNA]</scope>
    <source>
        <strain evidence="2">93-210</strain>
    </source>
</reference>
<evidence type="ECO:0000313" key="1">
    <source>
        <dbReference type="EMBL" id="KAI7936797.1"/>
    </source>
</evidence>
<comment type="caution">
    <text evidence="1">The sequence shown here is derived from an EMBL/GenBank/DDBJ whole genome shotgun (WGS) entry which is preliminary data.</text>
</comment>
<dbReference type="EMBL" id="CM045881">
    <property type="protein sequence ID" value="KAI7936797.1"/>
    <property type="molecule type" value="Genomic_DNA"/>
</dbReference>